<feature type="compositionally biased region" description="Pro residues" evidence="16">
    <location>
        <begin position="197"/>
        <end position="211"/>
    </location>
</feature>
<dbReference type="Pfam" id="PF00198">
    <property type="entry name" value="2-oxoacid_dh"/>
    <property type="match status" value="1"/>
</dbReference>
<dbReference type="PANTHER" id="PTHR43416:SF5">
    <property type="entry name" value="DIHYDROLIPOYLLYSINE-RESIDUE SUCCINYLTRANSFERASE COMPONENT OF 2-OXOGLUTARATE DEHYDROGENASE COMPLEX, MITOCHONDRIAL"/>
    <property type="match status" value="1"/>
</dbReference>
<evidence type="ECO:0000313" key="19">
    <source>
        <dbReference type="Proteomes" id="UP000807504"/>
    </source>
</evidence>
<dbReference type="InterPro" id="IPR011053">
    <property type="entry name" value="Single_hybrid_motif"/>
</dbReference>
<dbReference type="Gene3D" id="3.30.559.10">
    <property type="entry name" value="Chloramphenicol acetyltransferase-like domain"/>
    <property type="match status" value="1"/>
</dbReference>
<evidence type="ECO:0000256" key="12">
    <source>
        <dbReference type="ARBA" id="ARBA00023315"/>
    </source>
</evidence>
<feature type="compositionally biased region" description="Low complexity" evidence="16">
    <location>
        <begin position="212"/>
        <end position="221"/>
    </location>
</feature>
<dbReference type="InterPro" id="IPR001078">
    <property type="entry name" value="2-oxoacid_DH_actylTfrase"/>
</dbReference>
<dbReference type="PROSITE" id="PS50968">
    <property type="entry name" value="BIOTINYL_LIPOYL"/>
    <property type="match status" value="1"/>
</dbReference>
<feature type="compositionally biased region" description="Low complexity" evidence="16">
    <location>
        <begin position="173"/>
        <end position="196"/>
    </location>
</feature>
<keyword evidence="8" id="KW-0808">Transferase</keyword>
<keyword evidence="19" id="KW-1185">Reference proteome</keyword>
<dbReference type="NCBIfam" id="TIGR01347">
    <property type="entry name" value="sucB"/>
    <property type="match status" value="1"/>
</dbReference>
<dbReference type="GO" id="GO:0045252">
    <property type="term" value="C:oxoglutarate dehydrogenase complex"/>
    <property type="evidence" value="ECO:0007669"/>
    <property type="project" value="InterPro"/>
</dbReference>
<comment type="function">
    <text evidence="15">Dihydrolipoamide succinyltransferase (E2) component of the 2-oxoglutarate dehydrogenase complex. The 2-oxoglutarate dehydrogenase complex catalyzes the overall conversion of 2-oxoglutarate to succinyl-CoA and CO(2). The 2-oxoglutarate dehydrogenase complex is mainly active in the mitochondrion. A fraction of the 2-oxoglutarate dehydrogenase complex also localizes in the nucleus and is required for lysine succinylation of histones: associates with KAT2A on chromatin and provides succinyl-CoA to histone succinyltransferase KAT2A.</text>
</comment>
<dbReference type="SUPFAM" id="SSF52777">
    <property type="entry name" value="CoA-dependent acyltransferases"/>
    <property type="match status" value="1"/>
</dbReference>
<keyword evidence="9" id="KW-0450">Lipoyl</keyword>
<evidence type="ECO:0000256" key="2">
    <source>
        <dbReference type="ARBA" id="ARBA00004173"/>
    </source>
</evidence>
<evidence type="ECO:0000256" key="13">
    <source>
        <dbReference type="ARBA" id="ARBA00031331"/>
    </source>
</evidence>
<reference evidence="18" key="2">
    <citation type="submission" date="2020-06" db="EMBL/GenBank/DDBJ databases">
        <authorList>
            <person name="Sheffer M."/>
        </authorList>
    </citation>
    <scope>NUCLEOTIDE SEQUENCE</scope>
</reference>
<dbReference type="NCBIfam" id="NF004309">
    <property type="entry name" value="PRK05704.1"/>
    <property type="match status" value="1"/>
</dbReference>
<dbReference type="InterPro" id="IPR003016">
    <property type="entry name" value="2-oxoA_DH_lipoyl-BS"/>
</dbReference>
<comment type="caution">
    <text evidence="18">The sequence shown here is derived from an EMBL/GenBank/DDBJ whole genome shotgun (WGS) entry which is preliminary data.</text>
</comment>
<feature type="region of interest" description="Disordered" evidence="16">
    <location>
        <begin position="161"/>
        <end position="242"/>
    </location>
</feature>
<dbReference type="CDD" id="cd06849">
    <property type="entry name" value="lipoyl_domain"/>
    <property type="match status" value="1"/>
</dbReference>
<protein>
    <recommendedName>
        <fullName evidence="6">Dihydrolipoyllysine-residue succinyltransferase component of 2-oxoglutarate dehydrogenase complex, mitochondrial</fullName>
        <ecNumber evidence="5">2.3.1.61</ecNumber>
    </recommendedName>
    <alternativeName>
        <fullName evidence="14">2-oxoglutarate dehydrogenase complex component E2</fullName>
    </alternativeName>
    <alternativeName>
        <fullName evidence="13">E2K</fullName>
    </alternativeName>
</protein>
<evidence type="ECO:0000256" key="11">
    <source>
        <dbReference type="ARBA" id="ARBA00023128"/>
    </source>
</evidence>
<keyword evidence="10" id="KW-0809">Transit peptide</keyword>
<comment type="pathway">
    <text evidence="3">Amino-acid degradation; L-lysine degradation via saccharopine pathway; glutaryl-CoA from L-lysine: step 6/6.</text>
</comment>
<dbReference type="GO" id="GO:0004149">
    <property type="term" value="F:dihydrolipoyllysine-residue succinyltransferase activity"/>
    <property type="evidence" value="ECO:0007669"/>
    <property type="project" value="UniProtKB-EC"/>
</dbReference>
<dbReference type="InterPro" id="IPR023213">
    <property type="entry name" value="CAT-like_dom_sf"/>
</dbReference>
<evidence type="ECO:0000256" key="15">
    <source>
        <dbReference type="ARBA" id="ARBA00046046"/>
    </source>
</evidence>
<dbReference type="EC" id="2.3.1.61" evidence="5"/>
<comment type="similarity">
    <text evidence="4">Belongs to the 2-oxoacid dehydrogenase family.</text>
</comment>
<proteinExistence type="inferred from homology"/>
<evidence type="ECO:0000256" key="1">
    <source>
        <dbReference type="ARBA" id="ARBA00001938"/>
    </source>
</evidence>
<dbReference type="Pfam" id="PF00364">
    <property type="entry name" value="Biotin_lipoyl"/>
    <property type="match status" value="1"/>
</dbReference>
<dbReference type="AlphaFoldDB" id="A0A8T0E4N9"/>
<evidence type="ECO:0000256" key="7">
    <source>
        <dbReference type="ARBA" id="ARBA00022532"/>
    </source>
</evidence>
<comment type="cofactor">
    <cofactor evidence="1">
        <name>(R)-lipoate</name>
        <dbReference type="ChEBI" id="CHEBI:83088"/>
    </cofactor>
</comment>
<evidence type="ECO:0000256" key="5">
    <source>
        <dbReference type="ARBA" id="ARBA00012945"/>
    </source>
</evidence>
<keyword evidence="7" id="KW-0816">Tricarboxylic acid cycle</keyword>
<name>A0A8T0E4N9_ARGBR</name>
<gene>
    <name evidence="18" type="ORF">HNY73_019776</name>
</gene>
<dbReference type="GO" id="GO:0006099">
    <property type="term" value="P:tricarboxylic acid cycle"/>
    <property type="evidence" value="ECO:0007669"/>
    <property type="project" value="UniProtKB-KW"/>
</dbReference>
<dbReference type="InterPro" id="IPR000089">
    <property type="entry name" value="Biotin_lipoyl"/>
</dbReference>
<feature type="domain" description="Lipoyl-binding" evidence="17">
    <location>
        <begin position="84"/>
        <end position="158"/>
    </location>
</feature>
<evidence type="ECO:0000256" key="14">
    <source>
        <dbReference type="ARBA" id="ARBA00032406"/>
    </source>
</evidence>
<evidence type="ECO:0000256" key="8">
    <source>
        <dbReference type="ARBA" id="ARBA00022679"/>
    </source>
</evidence>
<comment type="subcellular location">
    <subcellularLocation>
        <location evidence="2">Mitochondrion</location>
    </subcellularLocation>
</comment>
<dbReference type="OMA" id="NMPQTAV"/>
<dbReference type="Proteomes" id="UP000807504">
    <property type="component" value="Unassembled WGS sequence"/>
</dbReference>
<dbReference type="EMBL" id="JABXBU010002230">
    <property type="protein sequence ID" value="KAF8766743.1"/>
    <property type="molecule type" value="Genomic_DNA"/>
</dbReference>
<keyword evidence="12" id="KW-0012">Acyltransferase</keyword>
<dbReference type="PANTHER" id="PTHR43416">
    <property type="entry name" value="DIHYDROLIPOYLLYSINE-RESIDUE SUCCINYLTRANSFERASE COMPONENT OF 2-OXOGLUTARATE DEHYDROGENASE COMPLEX, MITOCHONDRIAL-RELATED"/>
    <property type="match status" value="1"/>
</dbReference>
<dbReference type="FunFam" id="3.30.559.10:FF:000006">
    <property type="entry name" value="Dihydrolipoyllysine-residue succinyltransferase component of 2-oxoglutarate dehydrogenase complex, mitochondrial"/>
    <property type="match status" value="1"/>
</dbReference>
<dbReference type="InterPro" id="IPR050537">
    <property type="entry name" value="2-oxoacid_dehydrogenase"/>
</dbReference>
<dbReference type="InterPro" id="IPR006255">
    <property type="entry name" value="SucB"/>
</dbReference>
<organism evidence="18 19">
    <name type="scientific">Argiope bruennichi</name>
    <name type="common">Wasp spider</name>
    <name type="synonym">Aranea bruennichi</name>
    <dbReference type="NCBI Taxonomy" id="94029"/>
    <lineage>
        <taxon>Eukaryota</taxon>
        <taxon>Metazoa</taxon>
        <taxon>Ecdysozoa</taxon>
        <taxon>Arthropoda</taxon>
        <taxon>Chelicerata</taxon>
        <taxon>Arachnida</taxon>
        <taxon>Araneae</taxon>
        <taxon>Araneomorphae</taxon>
        <taxon>Entelegynae</taxon>
        <taxon>Araneoidea</taxon>
        <taxon>Araneidae</taxon>
        <taxon>Argiope</taxon>
    </lineage>
</organism>
<dbReference type="SUPFAM" id="SSF51230">
    <property type="entry name" value="Single hybrid motif"/>
    <property type="match status" value="1"/>
</dbReference>
<evidence type="ECO:0000256" key="4">
    <source>
        <dbReference type="ARBA" id="ARBA00007317"/>
    </source>
</evidence>
<evidence type="ECO:0000256" key="9">
    <source>
        <dbReference type="ARBA" id="ARBA00022823"/>
    </source>
</evidence>
<evidence type="ECO:0000256" key="10">
    <source>
        <dbReference type="ARBA" id="ARBA00022946"/>
    </source>
</evidence>
<evidence type="ECO:0000259" key="17">
    <source>
        <dbReference type="PROSITE" id="PS50968"/>
    </source>
</evidence>
<dbReference type="Gene3D" id="2.40.50.100">
    <property type="match status" value="1"/>
</dbReference>
<dbReference type="PROSITE" id="PS00189">
    <property type="entry name" value="LIPOYL"/>
    <property type="match status" value="1"/>
</dbReference>
<evidence type="ECO:0000313" key="18">
    <source>
        <dbReference type="EMBL" id="KAF8766743.1"/>
    </source>
</evidence>
<reference evidence="18" key="1">
    <citation type="journal article" date="2020" name="bioRxiv">
        <title>Chromosome-level reference genome of the European wasp spider Argiope bruennichi: a resource for studies on range expansion and evolutionary adaptation.</title>
        <authorList>
            <person name="Sheffer M.M."/>
            <person name="Hoppe A."/>
            <person name="Krehenwinkel H."/>
            <person name="Uhl G."/>
            <person name="Kuss A.W."/>
            <person name="Jensen L."/>
            <person name="Jensen C."/>
            <person name="Gillespie R.G."/>
            <person name="Hoff K.J."/>
            <person name="Prost S."/>
        </authorList>
    </citation>
    <scope>NUCLEOTIDE SEQUENCE</scope>
</reference>
<dbReference type="GO" id="GO:0005739">
    <property type="term" value="C:mitochondrion"/>
    <property type="evidence" value="ECO:0007669"/>
    <property type="project" value="UniProtKB-SubCell"/>
</dbReference>
<dbReference type="OrthoDB" id="5391403at2759"/>
<evidence type="ECO:0000256" key="6">
    <source>
        <dbReference type="ARBA" id="ARBA00020294"/>
    </source>
</evidence>
<evidence type="ECO:0000256" key="16">
    <source>
        <dbReference type="SAM" id="MobiDB-lite"/>
    </source>
</evidence>
<keyword evidence="11" id="KW-0496">Mitochondrion</keyword>
<accession>A0A8T0E4N9</accession>
<sequence>MAGICISSSRLLPKNFRTISLSNLSRINYKNKSHWARHYAAVSRTAISNTSVSKHSRQNSCLWVPRRNPEPCYFHTSRFLRNEIREIKVPQLAESLSEGDIRWDKAVGDQVAEDEVICQVETDKTAVPVHAPCAGVIEEILVEDGATVNPGMSICKLRVGGTAKESAPKEKAAAPPAEAPAAKSGPPAAPSEADVSAPPPSSPPPIPPKPSAPQASKPVSSIKIPVTPTPLPPGQAESTITGTRTEQRVKMNRMRQRIAQRLKEAQNTYAMLTTFNEIDMSNVIEMRNRHKDAFLKRHNIKLGFMSAFVKASAYALQDQPVVNAVIDEGEIVYRDYIDISVAVATPKGLVVPVIRNLEKMNYADIEKAIHALGEKARTGALAIEDMDGGTFTISNGGVFGSLYGTPIINPPQSAILGMHAIVERPVSVNGKVEIRPMMYVALTYDHRLIDGREAVLFLRKIKAAVEDPRIMLLDI</sequence>
<evidence type="ECO:0000256" key="3">
    <source>
        <dbReference type="ARBA" id="ARBA00005145"/>
    </source>
</evidence>